<proteinExistence type="predicted"/>
<sequence>MSQKDRNIGEILAFIEAMAALGYAVELTKGGNFRGAKNLDESLKELKDERKSSLETLDRLTDELKDVLKKEKEC</sequence>
<evidence type="ECO:0000313" key="2">
    <source>
        <dbReference type="EMBL" id="QPH90174.1"/>
    </source>
</evidence>
<evidence type="ECO:0000256" key="1">
    <source>
        <dbReference type="SAM" id="Coils"/>
    </source>
</evidence>
<dbReference type="Proteomes" id="UP000594508">
    <property type="component" value="Chromosome"/>
</dbReference>
<protein>
    <submittedName>
        <fullName evidence="2">Uncharacterized protein</fullName>
    </submittedName>
</protein>
<dbReference type="RefSeq" id="WP_107915622.1">
    <property type="nucleotide sequence ID" value="NZ_CP060707.1"/>
</dbReference>
<accession>A0A7S9WR11</accession>
<dbReference type="AlphaFoldDB" id="A0A7S9WR11"/>
<dbReference type="EMBL" id="CP060707">
    <property type="protein sequence ID" value="QPH90174.1"/>
    <property type="molecule type" value="Genomic_DNA"/>
</dbReference>
<evidence type="ECO:0000313" key="3">
    <source>
        <dbReference type="Proteomes" id="UP000594508"/>
    </source>
</evidence>
<gene>
    <name evidence="2" type="ORF">CVT00_01120</name>
</gene>
<name>A0A7S9WR11_9BACT</name>
<feature type="coiled-coil region" evidence="1">
    <location>
        <begin position="36"/>
        <end position="70"/>
    </location>
</feature>
<keyword evidence="1" id="KW-0175">Coiled coil</keyword>
<reference evidence="2 3" key="1">
    <citation type="journal article" date="2018" name="Emerg. Microbes Infect.">
        <title>Genomic analysis of oral Campylobacter concisus strains identified a potential bacterial molecular marker associated with active Crohn's disease.</title>
        <authorList>
            <person name="Liu F."/>
            <person name="Ma R."/>
            <person name="Tay C.Y.A."/>
            <person name="Octavia S."/>
            <person name="Lan R."/>
            <person name="Chung H.K.L."/>
            <person name="Riordan S.M."/>
            <person name="Grimm M.C."/>
            <person name="Leong R.W."/>
            <person name="Tanaka M.M."/>
            <person name="Connor S."/>
            <person name="Zhang L."/>
        </authorList>
    </citation>
    <scope>NUCLEOTIDE SEQUENCE [LARGE SCALE GENOMIC DNA]</scope>
    <source>
        <strain evidence="2 3">P1CDO2</strain>
    </source>
</reference>
<organism evidence="2 3">
    <name type="scientific">Campylobacter concisus</name>
    <dbReference type="NCBI Taxonomy" id="199"/>
    <lineage>
        <taxon>Bacteria</taxon>
        <taxon>Pseudomonadati</taxon>
        <taxon>Campylobacterota</taxon>
        <taxon>Epsilonproteobacteria</taxon>
        <taxon>Campylobacterales</taxon>
        <taxon>Campylobacteraceae</taxon>
        <taxon>Campylobacter</taxon>
    </lineage>
</organism>